<evidence type="ECO:0000256" key="3">
    <source>
        <dbReference type="ARBA" id="ARBA00022692"/>
    </source>
</evidence>
<reference evidence="7 8" key="1">
    <citation type="submission" date="2020-03" db="EMBL/GenBank/DDBJ databases">
        <title>Complete genome sequence of Monaibacterium sp. ALG8 with diverse plasmids.</title>
        <authorList>
            <person name="Sun C."/>
        </authorList>
    </citation>
    <scope>NUCLEOTIDE SEQUENCE [LARGE SCALE GENOMIC DNA]</scope>
    <source>
        <strain evidence="7 8">ALG8</strain>
    </source>
</reference>
<keyword evidence="8" id="KW-1185">Reference proteome</keyword>
<sequence length="208" mass="22803">MIAISVLCALAYLVKYRLSPPSRTRTLVKTTSAGALALGTIFGAGPVALIFFFATAAVADAFLAREDEYGFFAAMATALLSQIFLCLSLFSAWTGVDAPLIAVLGLSGIWIGYFMLIWSALDRMRLIIVCYSVGTLVATYLALGSTTYGQFAVVGMLFYVLSQIFMSLEFFVLQPYSLEVKLGRHAIWLFYYTSLLLFFAAFHCSYVA</sequence>
<evidence type="ECO:0000256" key="2">
    <source>
        <dbReference type="ARBA" id="ARBA00007375"/>
    </source>
</evidence>
<comment type="similarity">
    <text evidence="2">Belongs to the TMEM86 family.</text>
</comment>
<gene>
    <name evidence="7" type="ORF">G8E03_08415</name>
</gene>
<comment type="subcellular location">
    <subcellularLocation>
        <location evidence="1">Membrane</location>
        <topology evidence="1">Multi-pass membrane protein</topology>
    </subcellularLocation>
</comment>
<accession>A0A6G7VLQ3</accession>
<evidence type="ECO:0000313" key="7">
    <source>
        <dbReference type="EMBL" id="QIK40785.1"/>
    </source>
</evidence>
<dbReference type="EMBL" id="CP049811">
    <property type="protein sequence ID" value="QIK40785.1"/>
    <property type="molecule type" value="Genomic_DNA"/>
</dbReference>
<dbReference type="InterPro" id="IPR012506">
    <property type="entry name" value="TMEM86B-like"/>
</dbReference>
<dbReference type="Proteomes" id="UP000500791">
    <property type="component" value="Chromosome"/>
</dbReference>
<dbReference type="KEGG" id="mon:G8E03_08415"/>
<proteinExistence type="inferred from homology"/>
<evidence type="ECO:0000313" key="8">
    <source>
        <dbReference type="Proteomes" id="UP000500791"/>
    </source>
</evidence>
<keyword evidence="5 6" id="KW-0472">Membrane</keyword>
<keyword evidence="3 6" id="KW-0812">Transmembrane</keyword>
<dbReference type="RefSeq" id="WP_166190626.1">
    <property type="nucleotide sequence ID" value="NZ_CP049811.1"/>
</dbReference>
<evidence type="ECO:0000256" key="5">
    <source>
        <dbReference type="ARBA" id="ARBA00023136"/>
    </source>
</evidence>
<feature type="transmembrane region" description="Helical" evidence="6">
    <location>
        <begin position="185"/>
        <end position="202"/>
    </location>
</feature>
<name>A0A6G7VLQ3_9RHOB</name>
<dbReference type="GO" id="GO:0016020">
    <property type="term" value="C:membrane"/>
    <property type="evidence" value="ECO:0007669"/>
    <property type="project" value="UniProtKB-SubCell"/>
</dbReference>
<protein>
    <recommendedName>
        <fullName evidence="9">YhhN-like protein</fullName>
    </recommendedName>
</protein>
<dbReference type="AlphaFoldDB" id="A0A6G7VLQ3"/>
<keyword evidence="4 6" id="KW-1133">Transmembrane helix</keyword>
<organism evidence="7 8">
    <name type="scientific">Pontivivens nitratireducens</name>
    <dbReference type="NCBI Taxonomy" id="2758038"/>
    <lineage>
        <taxon>Bacteria</taxon>
        <taxon>Pseudomonadati</taxon>
        <taxon>Pseudomonadota</taxon>
        <taxon>Alphaproteobacteria</taxon>
        <taxon>Rhodobacterales</taxon>
        <taxon>Paracoccaceae</taxon>
        <taxon>Pontivivens</taxon>
    </lineage>
</organism>
<feature type="transmembrane region" description="Helical" evidence="6">
    <location>
        <begin position="99"/>
        <end position="119"/>
    </location>
</feature>
<feature type="transmembrane region" description="Helical" evidence="6">
    <location>
        <begin position="71"/>
        <end position="93"/>
    </location>
</feature>
<feature type="transmembrane region" description="Helical" evidence="6">
    <location>
        <begin position="149"/>
        <end position="173"/>
    </location>
</feature>
<feature type="transmembrane region" description="Helical" evidence="6">
    <location>
        <begin position="126"/>
        <end position="143"/>
    </location>
</feature>
<dbReference type="Pfam" id="PF07947">
    <property type="entry name" value="YhhN"/>
    <property type="match status" value="1"/>
</dbReference>
<evidence type="ECO:0000256" key="4">
    <source>
        <dbReference type="ARBA" id="ARBA00022989"/>
    </source>
</evidence>
<evidence type="ECO:0000256" key="1">
    <source>
        <dbReference type="ARBA" id="ARBA00004141"/>
    </source>
</evidence>
<evidence type="ECO:0008006" key="9">
    <source>
        <dbReference type="Google" id="ProtNLM"/>
    </source>
</evidence>
<evidence type="ECO:0000256" key="6">
    <source>
        <dbReference type="SAM" id="Phobius"/>
    </source>
</evidence>
<feature type="transmembrane region" description="Helical" evidence="6">
    <location>
        <begin position="33"/>
        <end position="59"/>
    </location>
</feature>